<reference evidence="2" key="1">
    <citation type="journal article" date="2015" name="Nature">
        <title>Complex archaea that bridge the gap between prokaryotes and eukaryotes.</title>
        <authorList>
            <person name="Spang A."/>
            <person name="Saw J.H."/>
            <person name="Jorgensen S.L."/>
            <person name="Zaremba-Niedzwiedzka K."/>
            <person name="Martijn J."/>
            <person name="Lind A.E."/>
            <person name="van Eijk R."/>
            <person name="Schleper C."/>
            <person name="Guy L."/>
            <person name="Ettema T.J."/>
        </authorList>
    </citation>
    <scope>NUCLEOTIDE SEQUENCE</scope>
</reference>
<evidence type="ECO:0000313" key="2">
    <source>
        <dbReference type="EMBL" id="KKM09977.1"/>
    </source>
</evidence>
<protein>
    <submittedName>
        <fullName evidence="2">Uncharacterized protein</fullName>
    </submittedName>
</protein>
<dbReference type="AlphaFoldDB" id="A0A0F9HZT6"/>
<name>A0A0F9HZT6_9ZZZZ</name>
<dbReference type="EMBL" id="LAZR01015515">
    <property type="protein sequence ID" value="KKM09977.1"/>
    <property type="molecule type" value="Genomic_DNA"/>
</dbReference>
<gene>
    <name evidence="2" type="ORF">LCGC14_1722200</name>
</gene>
<feature type="region of interest" description="Disordered" evidence="1">
    <location>
        <begin position="30"/>
        <end position="49"/>
    </location>
</feature>
<accession>A0A0F9HZT6</accession>
<sequence>MDVYIYQADLYCANCGEKIKTALEKNNPLHWPATQTDSDSYPQGPYPDGGGEADCPRHCDKCGCFLQNPLTSAGYDYVQKALQQHLHSGSECIGQWFEYYNFFVKSSETE</sequence>
<proteinExistence type="predicted"/>
<comment type="caution">
    <text evidence="2">The sequence shown here is derived from an EMBL/GenBank/DDBJ whole genome shotgun (WGS) entry which is preliminary data.</text>
</comment>
<evidence type="ECO:0000256" key="1">
    <source>
        <dbReference type="SAM" id="MobiDB-lite"/>
    </source>
</evidence>
<organism evidence="2">
    <name type="scientific">marine sediment metagenome</name>
    <dbReference type="NCBI Taxonomy" id="412755"/>
    <lineage>
        <taxon>unclassified sequences</taxon>
        <taxon>metagenomes</taxon>
        <taxon>ecological metagenomes</taxon>
    </lineage>
</organism>